<evidence type="ECO:0000313" key="2">
    <source>
        <dbReference type="Proteomes" id="UP000075883"/>
    </source>
</evidence>
<dbReference type="AlphaFoldDB" id="A0A182MT39"/>
<proteinExistence type="predicted"/>
<keyword evidence="2" id="KW-1185">Reference proteome</keyword>
<sequence>MDLCDKQSLLLHLSYRYWSCCHAVHLKLEEQGHPIIYLHRDPLEFLCGQRKETTMRNGGWCAGRRDRSASVAETTEAPVFERAGPRFESHSDLCSVRRTDYPVAGTFKSRKPEMLVNVTVGCVPSQHPASTQSAYGASMSKASSLGKRLDALDNGQSVVEPHRNHHNKCILMDQ</sequence>
<reference evidence="2" key="1">
    <citation type="submission" date="2013-09" db="EMBL/GenBank/DDBJ databases">
        <title>The Genome Sequence of Anopheles culicifacies species A.</title>
        <authorList>
            <consortium name="The Broad Institute Genomics Platform"/>
            <person name="Neafsey D.E."/>
            <person name="Besansky N."/>
            <person name="Howell P."/>
            <person name="Walton C."/>
            <person name="Young S.K."/>
            <person name="Zeng Q."/>
            <person name="Gargeya S."/>
            <person name="Fitzgerald M."/>
            <person name="Haas B."/>
            <person name="Abouelleil A."/>
            <person name="Allen A.W."/>
            <person name="Alvarado L."/>
            <person name="Arachchi H.M."/>
            <person name="Berlin A.M."/>
            <person name="Chapman S.B."/>
            <person name="Gainer-Dewar J."/>
            <person name="Goldberg J."/>
            <person name="Griggs A."/>
            <person name="Gujja S."/>
            <person name="Hansen M."/>
            <person name="Howarth C."/>
            <person name="Imamovic A."/>
            <person name="Ireland A."/>
            <person name="Larimer J."/>
            <person name="McCowan C."/>
            <person name="Murphy C."/>
            <person name="Pearson M."/>
            <person name="Poon T.W."/>
            <person name="Priest M."/>
            <person name="Roberts A."/>
            <person name="Saif S."/>
            <person name="Shea T."/>
            <person name="Sisk P."/>
            <person name="Sykes S."/>
            <person name="Wortman J."/>
            <person name="Nusbaum C."/>
            <person name="Birren B."/>
        </authorList>
    </citation>
    <scope>NUCLEOTIDE SEQUENCE [LARGE SCALE GENOMIC DNA]</scope>
    <source>
        <strain evidence="2">A-37</strain>
    </source>
</reference>
<dbReference type="VEuPathDB" id="VectorBase:ACUA025647"/>
<evidence type="ECO:0000313" key="1">
    <source>
        <dbReference type="EnsemblMetazoa" id="ACUA025647-PA"/>
    </source>
</evidence>
<reference evidence="1" key="2">
    <citation type="submission" date="2020-05" db="UniProtKB">
        <authorList>
            <consortium name="EnsemblMetazoa"/>
        </authorList>
    </citation>
    <scope>IDENTIFICATION</scope>
    <source>
        <strain evidence="1">A-37</strain>
    </source>
</reference>
<organism evidence="1 2">
    <name type="scientific">Anopheles culicifacies</name>
    <dbReference type="NCBI Taxonomy" id="139723"/>
    <lineage>
        <taxon>Eukaryota</taxon>
        <taxon>Metazoa</taxon>
        <taxon>Ecdysozoa</taxon>
        <taxon>Arthropoda</taxon>
        <taxon>Hexapoda</taxon>
        <taxon>Insecta</taxon>
        <taxon>Pterygota</taxon>
        <taxon>Neoptera</taxon>
        <taxon>Endopterygota</taxon>
        <taxon>Diptera</taxon>
        <taxon>Nematocera</taxon>
        <taxon>Culicoidea</taxon>
        <taxon>Culicidae</taxon>
        <taxon>Anophelinae</taxon>
        <taxon>Anopheles</taxon>
        <taxon>culicifacies species complex</taxon>
    </lineage>
</organism>
<name>A0A182MT39_9DIPT</name>
<dbReference type="EnsemblMetazoa" id="ACUA025647-RA">
    <property type="protein sequence ID" value="ACUA025647-PA"/>
    <property type="gene ID" value="ACUA025647"/>
</dbReference>
<dbReference type="EMBL" id="AXCM01007376">
    <property type="status" value="NOT_ANNOTATED_CDS"/>
    <property type="molecule type" value="Genomic_DNA"/>
</dbReference>
<dbReference type="Proteomes" id="UP000075883">
    <property type="component" value="Unassembled WGS sequence"/>
</dbReference>
<accession>A0A182MT39</accession>
<protein>
    <submittedName>
        <fullName evidence="1">Uncharacterized protein</fullName>
    </submittedName>
</protein>